<dbReference type="RefSeq" id="WP_310374865.1">
    <property type="nucleotide sequence ID" value="NZ_JAVDYB010000001.1"/>
</dbReference>
<accession>A0AAE3YV57</accession>
<dbReference type="AlphaFoldDB" id="A0AAE3YV57"/>
<dbReference type="Pfam" id="PF04347">
    <property type="entry name" value="FliO"/>
    <property type="match status" value="1"/>
</dbReference>
<keyword evidence="3 6" id="KW-0812">Transmembrane</keyword>
<sequence>MLELVLRITFSLAVVFGLMWVLARLVKRPLTGRHSGAALDVLSRAQLSRGSSVALIRVVDRALIVGVTEGQVTLLGETDLAAVERQLAGPLERRNRITLPEHVKPGEDLSGEGAEESVLVERPLDGPVTSGRTWSQTLNFLRERTVRR</sequence>
<evidence type="ECO:0000256" key="1">
    <source>
        <dbReference type="ARBA" id="ARBA00004236"/>
    </source>
</evidence>
<keyword evidence="4 6" id="KW-1133">Transmembrane helix</keyword>
<keyword evidence="5 6" id="KW-0472">Membrane</keyword>
<dbReference type="GO" id="GO:0044781">
    <property type="term" value="P:bacterial-type flagellum organization"/>
    <property type="evidence" value="ECO:0007669"/>
    <property type="project" value="InterPro"/>
</dbReference>
<comment type="subcellular location">
    <subcellularLocation>
        <location evidence="1">Cell membrane</location>
    </subcellularLocation>
</comment>
<dbReference type="InterPro" id="IPR022781">
    <property type="entry name" value="Flagellar_biosynth_FliO"/>
</dbReference>
<evidence type="ECO:0000256" key="2">
    <source>
        <dbReference type="ARBA" id="ARBA00022475"/>
    </source>
</evidence>
<proteinExistence type="predicted"/>
<evidence type="ECO:0000256" key="5">
    <source>
        <dbReference type="ARBA" id="ARBA00023136"/>
    </source>
</evidence>
<dbReference type="EMBL" id="JAVDYB010000001">
    <property type="protein sequence ID" value="MDR7280474.1"/>
    <property type="molecule type" value="Genomic_DNA"/>
</dbReference>
<keyword evidence="8" id="KW-1185">Reference proteome</keyword>
<keyword evidence="7" id="KW-0969">Cilium</keyword>
<dbReference type="GO" id="GO:0016020">
    <property type="term" value="C:membrane"/>
    <property type="evidence" value="ECO:0007669"/>
    <property type="project" value="InterPro"/>
</dbReference>
<gene>
    <name evidence="7" type="ORF">J2S41_007252</name>
</gene>
<comment type="caution">
    <text evidence="7">The sequence shown here is derived from an EMBL/GenBank/DDBJ whole genome shotgun (WGS) entry which is preliminary data.</text>
</comment>
<keyword evidence="2" id="KW-1003">Cell membrane</keyword>
<organism evidence="7 8">
    <name type="scientific">Catenuloplanes atrovinosus</name>
    <dbReference type="NCBI Taxonomy" id="137266"/>
    <lineage>
        <taxon>Bacteria</taxon>
        <taxon>Bacillati</taxon>
        <taxon>Actinomycetota</taxon>
        <taxon>Actinomycetes</taxon>
        <taxon>Micromonosporales</taxon>
        <taxon>Micromonosporaceae</taxon>
        <taxon>Catenuloplanes</taxon>
    </lineage>
</organism>
<evidence type="ECO:0000256" key="3">
    <source>
        <dbReference type="ARBA" id="ARBA00022692"/>
    </source>
</evidence>
<evidence type="ECO:0000256" key="6">
    <source>
        <dbReference type="SAM" id="Phobius"/>
    </source>
</evidence>
<dbReference type="Proteomes" id="UP001183643">
    <property type="component" value="Unassembled WGS sequence"/>
</dbReference>
<protein>
    <submittedName>
        <fullName evidence="7">Flagellar protein FliO/FliZ</fullName>
    </submittedName>
</protein>
<name>A0AAE3YV57_9ACTN</name>
<evidence type="ECO:0000256" key="4">
    <source>
        <dbReference type="ARBA" id="ARBA00022989"/>
    </source>
</evidence>
<keyword evidence="7" id="KW-0966">Cell projection</keyword>
<reference evidence="7" key="1">
    <citation type="submission" date="2023-07" db="EMBL/GenBank/DDBJ databases">
        <title>Sequencing the genomes of 1000 actinobacteria strains.</title>
        <authorList>
            <person name="Klenk H.-P."/>
        </authorList>
    </citation>
    <scope>NUCLEOTIDE SEQUENCE</scope>
    <source>
        <strain evidence="7">DSM 44707</strain>
    </source>
</reference>
<evidence type="ECO:0000313" key="7">
    <source>
        <dbReference type="EMBL" id="MDR7280474.1"/>
    </source>
</evidence>
<feature type="transmembrane region" description="Helical" evidence="6">
    <location>
        <begin position="6"/>
        <end position="26"/>
    </location>
</feature>
<keyword evidence="7" id="KW-0282">Flagellum</keyword>
<evidence type="ECO:0000313" key="8">
    <source>
        <dbReference type="Proteomes" id="UP001183643"/>
    </source>
</evidence>